<accession>A0AAV7L4G6</accession>
<evidence type="ECO:0000313" key="2">
    <source>
        <dbReference type="Proteomes" id="UP001066276"/>
    </source>
</evidence>
<sequence>MERCGLRGERRSWQGVASSPGDLPAVIVHCVVLRGPVYGCVWPGLEGTAAGLGVPPHALGSMVEWHGTEQERCRTLGVQALPREGRPTLIAKNVASQQTC</sequence>
<proteinExistence type="predicted"/>
<keyword evidence="2" id="KW-1185">Reference proteome</keyword>
<protein>
    <submittedName>
        <fullName evidence="1">Uncharacterized protein</fullName>
    </submittedName>
</protein>
<name>A0AAV7L4G6_PLEWA</name>
<comment type="caution">
    <text evidence="1">The sequence shown here is derived from an EMBL/GenBank/DDBJ whole genome shotgun (WGS) entry which is preliminary data.</text>
</comment>
<gene>
    <name evidence="1" type="ORF">NDU88_004350</name>
</gene>
<dbReference type="EMBL" id="JANPWB010000016">
    <property type="protein sequence ID" value="KAJ1084198.1"/>
    <property type="molecule type" value="Genomic_DNA"/>
</dbReference>
<organism evidence="1 2">
    <name type="scientific">Pleurodeles waltl</name>
    <name type="common">Iberian ribbed newt</name>
    <dbReference type="NCBI Taxonomy" id="8319"/>
    <lineage>
        <taxon>Eukaryota</taxon>
        <taxon>Metazoa</taxon>
        <taxon>Chordata</taxon>
        <taxon>Craniata</taxon>
        <taxon>Vertebrata</taxon>
        <taxon>Euteleostomi</taxon>
        <taxon>Amphibia</taxon>
        <taxon>Batrachia</taxon>
        <taxon>Caudata</taxon>
        <taxon>Salamandroidea</taxon>
        <taxon>Salamandridae</taxon>
        <taxon>Pleurodelinae</taxon>
        <taxon>Pleurodeles</taxon>
    </lineage>
</organism>
<evidence type="ECO:0000313" key="1">
    <source>
        <dbReference type="EMBL" id="KAJ1084198.1"/>
    </source>
</evidence>
<dbReference type="Proteomes" id="UP001066276">
    <property type="component" value="Chromosome 12"/>
</dbReference>
<reference evidence="1" key="1">
    <citation type="journal article" date="2022" name="bioRxiv">
        <title>Sequencing and chromosome-scale assembly of the giantPleurodeles waltlgenome.</title>
        <authorList>
            <person name="Brown T."/>
            <person name="Elewa A."/>
            <person name="Iarovenko S."/>
            <person name="Subramanian E."/>
            <person name="Araus A.J."/>
            <person name="Petzold A."/>
            <person name="Susuki M."/>
            <person name="Suzuki K.-i.T."/>
            <person name="Hayashi T."/>
            <person name="Toyoda A."/>
            <person name="Oliveira C."/>
            <person name="Osipova E."/>
            <person name="Leigh N.D."/>
            <person name="Simon A."/>
            <person name="Yun M.H."/>
        </authorList>
    </citation>
    <scope>NUCLEOTIDE SEQUENCE</scope>
    <source>
        <strain evidence="1">20211129_DDA</strain>
        <tissue evidence="1">Liver</tissue>
    </source>
</reference>
<dbReference type="AlphaFoldDB" id="A0AAV7L4G6"/>